<reference evidence="1" key="1">
    <citation type="submission" date="2020-10" db="EMBL/GenBank/DDBJ databases">
        <title>Unveiling of a novel bifunctional photoreceptor, Dualchrome1, isolated from a cosmopolitan green alga.</title>
        <authorList>
            <person name="Suzuki S."/>
            <person name="Kawachi M."/>
        </authorList>
    </citation>
    <scope>NUCLEOTIDE SEQUENCE</scope>
    <source>
        <strain evidence="1">NIES 2893</strain>
    </source>
</reference>
<gene>
    <name evidence="1" type="ORF">PPROV_000987300</name>
</gene>
<keyword evidence="2" id="KW-1185">Reference proteome</keyword>
<dbReference type="OrthoDB" id="198652at2759"/>
<dbReference type="Gene3D" id="3.40.50.1000">
    <property type="entry name" value="HAD superfamily/HAD-like"/>
    <property type="match status" value="1"/>
</dbReference>
<evidence type="ECO:0000313" key="1">
    <source>
        <dbReference type="EMBL" id="GHP11143.1"/>
    </source>
</evidence>
<dbReference type="Proteomes" id="UP000660262">
    <property type="component" value="Unassembled WGS sequence"/>
</dbReference>
<sequence>MSSVSARSSASGGGFSRAFRISASFGSSAAASQSWNAAGVTLAARAILFDNKARSLTLPHIQVKSVVDVDWSLLKQRGMTGVLLDKDHTLTAPYSDELYSKEVADAMSRCVTCFGRENVWVLSNSAGLRSYDPHGHEAARLSNLWGFGVATHTYRKPDPRCIDEALQVFPAGTEASRVVFVGDRSLTDVAVGNAAGMVTVQVSPFPGVRADAESLTTRFSRRVEQCLTSMWRGQGAQAPTHPFLV</sequence>
<dbReference type="InterPro" id="IPR006549">
    <property type="entry name" value="HAD-SF_hydro_IIIA"/>
</dbReference>
<dbReference type="SUPFAM" id="SSF56784">
    <property type="entry name" value="HAD-like"/>
    <property type="match status" value="1"/>
</dbReference>
<dbReference type="InterPro" id="IPR027706">
    <property type="entry name" value="PGP_Pase"/>
</dbReference>
<dbReference type="InterPro" id="IPR023214">
    <property type="entry name" value="HAD_sf"/>
</dbReference>
<dbReference type="InterPro" id="IPR036412">
    <property type="entry name" value="HAD-like_sf"/>
</dbReference>
<evidence type="ECO:0008006" key="3">
    <source>
        <dbReference type="Google" id="ProtNLM"/>
    </source>
</evidence>
<name>A0A830HWL1_9CHLO</name>
<dbReference type="AlphaFoldDB" id="A0A830HWL1"/>
<dbReference type="EMBL" id="BNJQ01000033">
    <property type="protein sequence ID" value="GHP11143.1"/>
    <property type="molecule type" value="Genomic_DNA"/>
</dbReference>
<accession>A0A830HWL1</accession>
<organism evidence="1 2">
    <name type="scientific">Pycnococcus provasolii</name>
    <dbReference type="NCBI Taxonomy" id="41880"/>
    <lineage>
        <taxon>Eukaryota</taxon>
        <taxon>Viridiplantae</taxon>
        <taxon>Chlorophyta</taxon>
        <taxon>Pseudoscourfieldiophyceae</taxon>
        <taxon>Pseudoscourfieldiales</taxon>
        <taxon>Pycnococcaceae</taxon>
        <taxon>Pycnococcus</taxon>
    </lineage>
</organism>
<protein>
    <recommendedName>
        <fullName evidence="3">Phosphoglycolate phosphatase</fullName>
    </recommendedName>
</protein>
<proteinExistence type="predicted"/>
<comment type="caution">
    <text evidence="1">The sequence shown here is derived from an EMBL/GenBank/DDBJ whole genome shotgun (WGS) entry which is preliminary data.</text>
</comment>
<dbReference type="InterPro" id="IPR010021">
    <property type="entry name" value="PGPP1/Gep4"/>
</dbReference>
<dbReference type="NCBIfam" id="TIGR01668">
    <property type="entry name" value="YqeG_hyp_ppase"/>
    <property type="match status" value="1"/>
</dbReference>
<evidence type="ECO:0000313" key="2">
    <source>
        <dbReference type="Proteomes" id="UP000660262"/>
    </source>
</evidence>
<dbReference type="NCBIfam" id="TIGR01662">
    <property type="entry name" value="HAD-SF-IIIA"/>
    <property type="match status" value="1"/>
</dbReference>
<dbReference type="Pfam" id="PF09419">
    <property type="entry name" value="PGP_phosphatase"/>
    <property type="match status" value="1"/>
</dbReference>
<dbReference type="GO" id="GO:0008962">
    <property type="term" value="F:phosphatidylglycerophosphatase activity"/>
    <property type="evidence" value="ECO:0007669"/>
    <property type="project" value="InterPro"/>
</dbReference>